<dbReference type="OrthoDB" id="6089046at2759"/>
<dbReference type="EMBL" id="NEDP02003918">
    <property type="protein sequence ID" value="OWF47386.1"/>
    <property type="molecule type" value="Genomic_DNA"/>
</dbReference>
<accession>A0A210QF63</accession>
<evidence type="ECO:0000313" key="3">
    <source>
        <dbReference type="Proteomes" id="UP000242188"/>
    </source>
</evidence>
<evidence type="ECO:0000256" key="1">
    <source>
        <dbReference type="SAM" id="SignalP"/>
    </source>
</evidence>
<evidence type="ECO:0000313" key="2">
    <source>
        <dbReference type="EMBL" id="OWF47386.1"/>
    </source>
</evidence>
<proteinExistence type="predicted"/>
<protein>
    <submittedName>
        <fullName evidence="2">Uncharacterized protein</fullName>
    </submittedName>
</protein>
<name>A0A210QF63_MIZYE</name>
<comment type="caution">
    <text evidence="2">The sequence shown here is derived from an EMBL/GenBank/DDBJ whole genome shotgun (WGS) entry which is preliminary data.</text>
</comment>
<gene>
    <name evidence="2" type="ORF">KP79_PYT08170</name>
</gene>
<sequence length="168" mass="18835">MLVLNIFLILFLAYVSSDEDTLEAVHEDENKFGHLEFDSLPERVKEVLRESRATDNGDHWCCKITPTKTIVDSHVSTIRVTVPVKHTGTRHCGFLHLGRCHTTSYTAGYKTGYKATYSSRVVHTTCPDKHLTCCNNYILVAGQCLLASRLPDIQGDLINLHNHDIVVG</sequence>
<organism evidence="2 3">
    <name type="scientific">Mizuhopecten yessoensis</name>
    <name type="common">Japanese scallop</name>
    <name type="synonym">Patinopecten yessoensis</name>
    <dbReference type="NCBI Taxonomy" id="6573"/>
    <lineage>
        <taxon>Eukaryota</taxon>
        <taxon>Metazoa</taxon>
        <taxon>Spiralia</taxon>
        <taxon>Lophotrochozoa</taxon>
        <taxon>Mollusca</taxon>
        <taxon>Bivalvia</taxon>
        <taxon>Autobranchia</taxon>
        <taxon>Pteriomorphia</taxon>
        <taxon>Pectinida</taxon>
        <taxon>Pectinoidea</taxon>
        <taxon>Pectinidae</taxon>
        <taxon>Mizuhopecten</taxon>
    </lineage>
</organism>
<feature type="signal peptide" evidence="1">
    <location>
        <begin position="1"/>
        <end position="17"/>
    </location>
</feature>
<dbReference type="AlphaFoldDB" id="A0A210QF63"/>
<dbReference type="Proteomes" id="UP000242188">
    <property type="component" value="Unassembled WGS sequence"/>
</dbReference>
<feature type="chain" id="PRO_5012125969" evidence="1">
    <location>
        <begin position="18"/>
        <end position="168"/>
    </location>
</feature>
<reference evidence="2 3" key="1">
    <citation type="journal article" date="2017" name="Nat. Ecol. Evol.">
        <title>Scallop genome provides insights into evolution of bilaterian karyotype and development.</title>
        <authorList>
            <person name="Wang S."/>
            <person name="Zhang J."/>
            <person name="Jiao W."/>
            <person name="Li J."/>
            <person name="Xun X."/>
            <person name="Sun Y."/>
            <person name="Guo X."/>
            <person name="Huan P."/>
            <person name="Dong B."/>
            <person name="Zhang L."/>
            <person name="Hu X."/>
            <person name="Sun X."/>
            <person name="Wang J."/>
            <person name="Zhao C."/>
            <person name="Wang Y."/>
            <person name="Wang D."/>
            <person name="Huang X."/>
            <person name="Wang R."/>
            <person name="Lv J."/>
            <person name="Li Y."/>
            <person name="Zhang Z."/>
            <person name="Liu B."/>
            <person name="Lu W."/>
            <person name="Hui Y."/>
            <person name="Liang J."/>
            <person name="Zhou Z."/>
            <person name="Hou R."/>
            <person name="Li X."/>
            <person name="Liu Y."/>
            <person name="Li H."/>
            <person name="Ning X."/>
            <person name="Lin Y."/>
            <person name="Zhao L."/>
            <person name="Xing Q."/>
            <person name="Dou J."/>
            <person name="Li Y."/>
            <person name="Mao J."/>
            <person name="Guo H."/>
            <person name="Dou H."/>
            <person name="Li T."/>
            <person name="Mu C."/>
            <person name="Jiang W."/>
            <person name="Fu Q."/>
            <person name="Fu X."/>
            <person name="Miao Y."/>
            <person name="Liu J."/>
            <person name="Yu Q."/>
            <person name="Li R."/>
            <person name="Liao H."/>
            <person name="Li X."/>
            <person name="Kong Y."/>
            <person name="Jiang Z."/>
            <person name="Chourrout D."/>
            <person name="Li R."/>
            <person name="Bao Z."/>
        </authorList>
    </citation>
    <scope>NUCLEOTIDE SEQUENCE [LARGE SCALE GENOMIC DNA]</scope>
    <source>
        <strain evidence="2 3">PY_sf001</strain>
    </source>
</reference>
<keyword evidence="1" id="KW-0732">Signal</keyword>
<keyword evidence="3" id="KW-1185">Reference proteome</keyword>